<evidence type="ECO:0000313" key="3">
    <source>
        <dbReference type="EnsemblPlants" id="OGLUM08G12410.1"/>
    </source>
</evidence>
<protein>
    <recommendedName>
        <fullName evidence="2">DUF7771 domain-containing protein</fullName>
    </recommendedName>
</protein>
<proteinExistence type="predicted"/>
<reference evidence="3" key="2">
    <citation type="submission" date="2018-05" db="EMBL/GenBank/DDBJ databases">
        <title>OgluRS3 (Oryza glumaepatula Reference Sequence Version 3).</title>
        <authorList>
            <person name="Zhang J."/>
            <person name="Kudrna D."/>
            <person name="Lee S."/>
            <person name="Talag J."/>
            <person name="Welchert J."/>
            <person name="Wing R.A."/>
        </authorList>
    </citation>
    <scope>NUCLEOTIDE SEQUENCE [LARGE SCALE GENOMIC DNA]</scope>
</reference>
<accession>A0A0E0AUB2</accession>
<feature type="signal peptide" evidence="1">
    <location>
        <begin position="1"/>
        <end position="28"/>
    </location>
</feature>
<dbReference type="InterPro" id="IPR056673">
    <property type="entry name" value="DUF7771"/>
</dbReference>
<sequence length="207" mass="22519">MISGSIDVLAVAFAVAAVIVVPVPVAAAAAAAPARPDTYLVRMVNRMERKMEFDCDEWPDDFELRANGGDMNVTYETADRPGYDYLTPRVSCIWSYEGNYMSSVIIWDEEKWPEKKACLVGGGRRCELVFENKEEVLVVTTSSPAAPGTGSSRRVLGDLAVKDCSTHWYGHLLPWGAGCTYPSHDHAYAGAVHSTWTAAAMASTIGH</sequence>
<reference evidence="3" key="1">
    <citation type="submission" date="2015-04" db="UniProtKB">
        <authorList>
            <consortium name="EnsemblPlants"/>
        </authorList>
    </citation>
    <scope>IDENTIFICATION</scope>
</reference>
<dbReference type="Proteomes" id="UP000026961">
    <property type="component" value="Chromosome 8"/>
</dbReference>
<evidence type="ECO:0000259" key="2">
    <source>
        <dbReference type="Pfam" id="PF24974"/>
    </source>
</evidence>
<organism evidence="3">
    <name type="scientific">Oryza glumipatula</name>
    <dbReference type="NCBI Taxonomy" id="40148"/>
    <lineage>
        <taxon>Eukaryota</taxon>
        <taxon>Viridiplantae</taxon>
        <taxon>Streptophyta</taxon>
        <taxon>Embryophyta</taxon>
        <taxon>Tracheophyta</taxon>
        <taxon>Spermatophyta</taxon>
        <taxon>Magnoliopsida</taxon>
        <taxon>Liliopsida</taxon>
        <taxon>Poales</taxon>
        <taxon>Poaceae</taxon>
        <taxon>BOP clade</taxon>
        <taxon>Oryzoideae</taxon>
        <taxon>Oryzeae</taxon>
        <taxon>Oryzinae</taxon>
        <taxon>Oryza</taxon>
    </lineage>
</organism>
<feature type="chain" id="PRO_5002353791" description="DUF7771 domain-containing protein" evidence="1">
    <location>
        <begin position="29"/>
        <end position="207"/>
    </location>
</feature>
<dbReference type="PANTHER" id="PTHR36487:SF2">
    <property type="entry name" value="B1159F04.1 PROTEIN"/>
    <property type="match status" value="1"/>
</dbReference>
<keyword evidence="4" id="KW-1185">Reference proteome</keyword>
<dbReference type="EnsemblPlants" id="OGLUM08G12410.1">
    <property type="protein sequence ID" value="OGLUM08G12410.1"/>
    <property type="gene ID" value="OGLUM08G12410"/>
</dbReference>
<dbReference type="eggNOG" id="ENOG502R3HW">
    <property type="taxonomic scope" value="Eukaryota"/>
</dbReference>
<keyword evidence="1" id="KW-0732">Signal</keyword>
<dbReference type="Pfam" id="PF24974">
    <property type="entry name" value="DUF7771"/>
    <property type="match status" value="1"/>
</dbReference>
<evidence type="ECO:0000313" key="4">
    <source>
        <dbReference type="Proteomes" id="UP000026961"/>
    </source>
</evidence>
<dbReference type="Gramene" id="OGLUM08G12410.1">
    <property type="protein sequence ID" value="OGLUM08G12410.1"/>
    <property type="gene ID" value="OGLUM08G12410"/>
</dbReference>
<evidence type="ECO:0000256" key="1">
    <source>
        <dbReference type="SAM" id="SignalP"/>
    </source>
</evidence>
<name>A0A0E0AUB2_9ORYZ</name>
<dbReference type="HOGENOM" id="CLU_103968_1_0_1"/>
<dbReference type="AlphaFoldDB" id="A0A0E0AUB2"/>
<dbReference type="PANTHER" id="PTHR36487">
    <property type="entry name" value="OS09G0296500 PROTEIN-RELATED"/>
    <property type="match status" value="1"/>
</dbReference>
<feature type="domain" description="DUF7771" evidence="2">
    <location>
        <begin position="89"/>
        <end position="192"/>
    </location>
</feature>